<dbReference type="Gene3D" id="3.50.50.60">
    <property type="entry name" value="FAD/NAD(P)-binding domain"/>
    <property type="match status" value="1"/>
</dbReference>
<keyword evidence="2" id="KW-0560">Oxidoreductase</keyword>
<reference evidence="3 4" key="1">
    <citation type="submission" date="2018-05" db="EMBL/GenBank/DDBJ databases">
        <title>Draft genome sequence of Scytalidium lignicola DSM 105466, a ubiquitous saprotrophic fungus.</title>
        <authorList>
            <person name="Buettner E."/>
            <person name="Gebauer A.M."/>
            <person name="Hofrichter M."/>
            <person name="Liers C."/>
            <person name="Kellner H."/>
        </authorList>
    </citation>
    <scope>NUCLEOTIDE SEQUENCE [LARGE SCALE GENOMIC DNA]</scope>
    <source>
        <strain evidence="3 4">DSM 105466</strain>
    </source>
</reference>
<sequence>MLCLRKAVLRDRIHRGGNSGIGYATAASLIASPTYHVIIGSRSLEKGQTALATLSTNVKGSISLIQLDVTDSASISAAVAKVEKEHERLDVLINNAAIGPTSPSLSVDLLRETFESNVFGVAGMTDLFVPLLRKSSDLRLIHVSSGVGSLRFRAGGLESRAPPFPPFYAYSMSKGRSKRMIASRGREAFWKERQSTHLESPDYDYAVVGAGIGGGPVAANLAIAGYKVLLLDAGDDEGTSYQERVPTLQLQATDRIHPYEVGLFRQLLL</sequence>
<dbReference type="SUPFAM" id="SSF51905">
    <property type="entry name" value="FAD/NAD(P)-binding domain"/>
    <property type="match status" value="1"/>
</dbReference>
<dbReference type="GO" id="GO:0005783">
    <property type="term" value="C:endoplasmic reticulum"/>
    <property type="evidence" value="ECO:0007669"/>
    <property type="project" value="TreeGrafter"/>
</dbReference>
<evidence type="ECO:0000313" key="4">
    <source>
        <dbReference type="Proteomes" id="UP000258309"/>
    </source>
</evidence>
<comment type="caution">
    <text evidence="3">The sequence shown here is derived from an EMBL/GenBank/DDBJ whole genome shotgun (WGS) entry which is preliminary data.</text>
</comment>
<evidence type="ECO:0000256" key="2">
    <source>
        <dbReference type="ARBA" id="ARBA00023002"/>
    </source>
</evidence>
<dbReference type="PRINTS" id="PR00081">
    <property type="entry name" value="GDHRDH"/>
</dbReference>
<dbReference type="Gene3D" id="3.40.50.720">
    <property type="entry name" value="NAD(P)-binding Rossmann-like Domain"/>
    <property type="match status" value="1"/>
</dbReference>
<dbReference type="AlphaFoldDB" id="A0A3E2H2Q8"/>
<evidence type="ECO:0000256" key="1">
    <source>
        <dbReference type="ARBA" id="ARBA00006484"/>
    </source>
</evidence>
<dbReference type="STRING" id="5539.A0A3E2H2Q8"/>
<dbReference type="GO" id="GO:0004806">
    <property type="term" value="F:triacylglycerol lipase activity"/>
    <property type="evidence" value="ECO:0007669"/>
    <property type="project" value="TreeGrafter"/>
</dbReference>
<dbReference type="GO" id="GO:0019433">
    <property type="term" value="P:triglyceride catabolic process"/>
    <property type="evidence" value="ECO:0007669"/>
    <property type="project" value="TreeGrafter"/>
</dbReference>
<accession>A0A3E2H2Q8</accession>
<dbReference type="EMBL" id="NCSJ02000202">
    <property type="protein sequence ID" value="RFU27522.1"/>
    <property type="molecule type" value="Genomic_DNA"/>
</dbReference>
<dbReference type="PANTHER" id="PTHR44169">
    <property type="entry name" value="NADPH-DEPENDENT 1-ACYLDIHYDROXYACETONE PHOSPHATE REDUCTASE"/>
    <property type="match status" value="1"/>
</dbReference>
<comment type="similarity">
    <text evidence="1">Belongs to the short-chain dehydrogenases/reductases (SDR) family.</text>
</comment>
<evidence type="ECO:0000313" key="3">
    <source>
        <dbReference type="EMBL" id="RFU27522.1"/>
    </source>
</evidence>
<dbReference type="InterPro" id="IPR036188">
    <property type="entry name" value="FAD/NAD-bd_sf"/>
</dbReference>
<dbReference type="Proteomes" id="UP000258309">
    <property type="component" value="Unassembled WGS sequence"/>
</dbReference>
<organism evidence="3 4">
    <name type="scientific">Scytalidium lignicola</name>
    <name type="common">Hyphomycete</name>
    <dbReference type="NCBI Taxonomy" id="5539"/>
    <lineage>
        <taxon>Eukaryota</taxon>
        <taxon>Fungi</taxon>
        <taxon>Dikarya</taxon>
        <taxon>Ascomycota</taxon>
        <taxon>Pezizomycotina</taxon>
        <taxon>Leotiomycetes</taxon>
        <taxon>Leotiomycetes incertae sedis</taxon>
        <taxon>Scytalidium</taxon>
    </lineage>
</organism>
<proteinExistence type="inferred from homology"/>
<dbReference type="InterPro" id="IPR036291">
    <property type="entry name" value="NAD(P)-bd_dom_sf"/>
</dbReference>
<feature type="non-terminal residue" evidence="3">
    <location>
        <position position="269"/>
    </location>
</feature>
<dbReference type="InterPro" id="IPR002347">
    <property type="entry name" value="SDR_fam"/>
</dbReference>
<dbReference type="SUPFAM" id="SSF51735">
    <property type="entry name" value="NAD(P)-binding Rossmann-fold domains"/>
    <property type="match status" value="1"/>
</dbReference>
<keyword evidence="4" id="KW-1185">Reference proteome</keyword>
<dbReference type="GO" id="GO:0006654">
    <property type="term" value="P:phosphatidic acid biosynthetic process"/>
    <property type="evidence" value="ECO:0007669"/>
    <property type="project" value="TreeGrafter"/>
</dbReference>
<name>A0A3E2H2Q8_SCYLI</name>
<evidence type="ECO:0008006" key="5">
    <source>
        <dbReference type="Google" id="ProtNLM"/>
    </source>
</evidence>
<dbReference type="OrthoDB" id="1933717at2759"/>
<dbReference type="Pfam" id="PF00106">
    <property type="entry name" value="adh_short"/>
    <property type="match status" value="1"/>
</dbReference>
<dbReference type="PANTHER" id="PTHR44169:SF6">
    <property type="entry name" value="NADPH-DEPENDENT 1-ACYLDIHYDROXYACETONE PHOSPHATE REDUCTASE"/>
    <property type="match status" value="1"/>
</dbReference>
<protein>
    <recommendedName>
        <fullName evidence="5">NAD(P)-binding protein</fullName>
    </recommendedName>
</protein>
<gene>
    <name evidence="3" type="ORF">B7463_g8807</name>
</gene>
<dbReference type="GO" id="GO:0000140">
    <property type="term" value="F:acylglycerone-phosphate reductase (NADP+) activity"/>
    <property type="evidence" value="ECO:0007669"/>
    <property type="project" value="TreeGrafter"/>
</dbReference>
<dbReference type="GO" id="GO:0005811">
    <property type="term" value="C:lipid droplet"/>
    <property type="evidence" value="ECO:0007669"/>
    <property type="project" value="TreeGrafter"/>
</dbReference>
<feature type="non-terminal residue" evidence="3">
    <location>
        <position position="1"/>
    </location>
</feature>